<evidence type="ECO:0000313" key="2">
    <source>
        <dbReference type="Proteomes" id="UP000254340"/>
    </source>
</evidence>
<reference evidence="1 2" key="1">
    <citation type="submission" date="2018-06" db="EMBL/GenBank/DDBJ databases">
        <authorList>
            <consortium name="Pathogen Informatics"/>
            <person name="Doyle S."/>
        </authorList>
    </citation>
    <scope>NUCLEOTIDE SEQUENCE [LARGE SCALE GENOMIC DNA]</scope>
    <source>
        <strain evidence="1 2">NCTC5047</strain>
    </source>
</reference>
<dbReference type="Proteomes" id="UP000254340">
    <property type="component" value="Unassembled WGS sequence"/>
</dbReference>
<accession>A0A377XRP1</accession>
<dbReference type="Pfam" id="PF06097">
    <property type="entry name" value="DUF945"/>
    <property type="match status" value="1"/>
</dbReference>
<dbReference type="AlphaFoldDB" id="A0A377XRP1"/>
<proteinExistence type="predicted"/>
<protein>
    <submittedName>
        <fullName evidence="1">GTP-binding protein YdgA</fullName>
    </submittedName>
</protein>
<gene>
    <name evidence="1" type="primary">ydgA_4</name>
    <name evidence="1" type="ORF">NCTC5047_07346</name>
</gene>
<evidence type="ECO:0000313" key="1">
    <source>
        <dbReference type="EMBL" id="STT86249.1"/>
    </source>
</evidence>
<sequence>MKKSLVAAGVIVALGVVWTGGAWFTGKQLEGRIADMVQQANAQLRSSAPESGLELSYQDYQRGAVQQPSAAGGEADRRSG</sequence>
<dbReference type="InterPro" id="IPR010352">
    <property type="entry name" value="DUF945"/>
</dbReference>
<organism evidence="1 2">
    <name type="scientific">Klebsiella pneumoniae</name>
    <dbReference type="NCBI Taxonomy" id="573"/>
    <lineage>
        <taxon>Bacteria</taxon>
        <taxon>Pseudomonadati</taxon>
        <taxon>Pseudomonadota</taxon>
        <taxon>Gammaproteobacteria</taxon>
        <taxon>Enterobacterales</taxon>
        <taxon>Enterobacteriaceae</taxon>
        <taxon>Klebsiella/Raoultella group</taxon>
        <taxon>Klebsiella</taxon>
        <taxon>Klebsiella pneumoniae complex</taxon>
    </lineage>
</organism>
<name>A0A377XRP1_KLEPN</name>
<dbReference type="EMBL" id="UGLH01000006">
    <property type="protein sequence ID" value="STT86249.1"/>
    <property type="molecule type" value="Genomic_DNA"/>
</dbReference>